<accession>A0A6J5KQR2</accession>
<dbReference type="EMBL" id="LR796178">
    <property type="protein sequence ID" value="CAB4124241.1"/>
    <property type="molecule type" value="Genomic_DNA"/>
</dbReference>
<sequence length="104" mass="12365">MNQYDFLLTVKNPHFDATIDEEPADGWKFDDYEEWDLGIRYSVYGKYYAATRDEPEEYPEVDFSVFDAATGNELDYSKLTDELIQEIEEACSSHEEKNREDFFY</sequence>
<protein>
    <submittedName>
        <fullName evidence="1">Uncharacterized protein</fullName>
    </submittedName>
</protein>
<organism evidence="1">
    <name type="scientific">uncultured Caudovirales phage</name>
    <dbReference type="NCBI Taxonomy" id="2100421"/>
    <lineage>
        <taxon>Viruses</taxon>
        <taxon>Duplodnaviria</taxon>
        <taxon>Heunggongvirae</taxon>
        <taxon>Uroviricota</taxon>
        <taxon>Caudoviricetes</taxon>
        <taxon>Peduoviridae</taxon>
        <taxon>Maltschvirus</taxon>
        <taxon>Maltschvirus maltsch</taxon>
    </lineage>
</organism>
<reference evidence="1" key="1">
    <citation type="submission" date="2020-04" db="EMBL/GenBank/DDBJ databases">
        <authorList>
            <person name="Chiriac C."/>
            <person name="Salcher M."/>
            <person name="Ghai R."/>
            <person name="Kavagutti S V."/>
        </authorList>
    </citation>
    <scope>NUCLEOTIDE SEQUENCE</scope>
</reference>
<name>A0A6J5KQR2_9CAUD</name>
<gene>
    <name evidence="1" type="ORF">UFOVP49_79</name>
</gene>
<evidence type="ECO:0000313" key="1">
    <source>
        <dbReference type="EMBL" id="CAB4124241.1"/>
    </source>
</evidence>
<proteinExistence type="predicted"/>